<dbReference type="KEGG" id="sind:105179717"/>
<protein>
    <submittedName>
        <fullName evidence="2">Uncharacterized protein LOC105179717 isoform X1</fullName>
    </submittedName>
</protein>
<accession>A0A6I9UMC5</accession>
<dbReference type="GeneID" id="105179717"/>
<gene>
    <name evidence="2" type="primary">LOC105179717</name>
</gene>
<dbReference type="InParanoid" id="A0A6I9UMC5"/>
<dbReference type="Proteomes" id="UP000504604">
    <property type="component" value="Unplaced"/>
</dbReference>
<organism evidence="1 2">
    <name type="scientific">Sesamum indicum</name>
    <name type="common">Oriental sesame</name>
    <name type="synonym">Sesamum orientale</name>
    <dbReference type="NCBI Taxonomy" id="4182"/>
    <lineage>
        <taxon>Eukaryota</taxon>
        <taxon>Viridiplantae</taxon>
        <taxon>Streptophyta</taxon>
        <taxon>Embryophyta</taxon>
        <taxon>Tracheophyta</taxon>
        <taxon>Spermatophyta</taxon>
        <taxon>Magnoliopsida</taxon>
        <taxon>eudicotyledons</taxon>
        <taxon>Gunneridae</taxon>
        <taxon>Pentapetalae</taxon>
        <taxon>asterids</taxon>
        <taxon>lamiids</taxon>
        <taxon>Lamiales</taxon>
        <taxon>Pedaliaceae</taxon>
        <taxon>Sesamum</taxon>
    </lineage>
</organism>
<evidence type="ECO:0000313" key="1">
    <source>
        <dbReference type="Proteomes" id="UP000504604"/>
    </source>
</evidence>
<dbReference type="RefSeq" id="XP_011101671.1">
    <property type="nucleotide sequence ID" value="XM_011103369.2"/>
</dbReference>
<sequence>MLDTFEYRLEIHEIPFKSPPLDFGKLSISDASLIIVHELKITKILVRHAEAVNSRLFVPNPSHDLKSKEKNEEGRRNIKTVKVCSHLPLSLTYCLDLLSTSIAEQSLVVFTLIMGTSSFTLLLVAEYIHITTIILFPITQCDLNVASKLVSV</sequence>
<dbReference type="OrthoDB" id="6255506at2759"/>
<keyword evidence="1" id="KW-1185">Reference proteome</keyword>
<dbReference type="AlphaFoldDB" id="A0A6I9UMC5"/>
<proteinExistence type="predicted"/>
<name>A0A6I9UMC5_SESIN</name>
<reference evidence="2" key="1">
    <citation type="submission" date="2025-08" db="UniProtKB">
        <authorList>
            <consortium name="RefSeq"/>
        </authorList>
    </citation>
    <scope>IDENTIFICATION</scope>
</reference>
<evidence type="ECO:0000313" key="2">
    <source>
        <dbReference type="RefSeq" id="XP_011101671.1"/>
    </source>
</evidence>